<feature type="region of interest" description="Disordered" evidence="1">
    <location>
        <begin position="273"/>
        <end position="298"/>
    </location>
</feature>
<dbReference type="PANTHER" id="PTHR31949:SF6">
    <property type="entry name" value="DUF4005 DOMAIN-CONTAINING PROTEIN"/>
    <property type="match status" value="1"/>
</dbReference>
<dbReference type="GO" id="GO:0055028">
    <property type="term" value="C:cortical microtubule"/>
    <property type="evidence" value="ECO:0000318"/>
    <property type="project" value="GO_Central"/>
</dbReference>
<dbReference type="GO" id="GO:0043622">
    <property type="term" value="P:cortical microtubule organization"/>
    <property type="evidence" value="ECO:0000318"/>
    <property type="project" value="GO_Central"/>
</dbReference>
<evidence type="ECO:0000256" key="1">
    <source>
        <dbReference type="SAM" id="MobiDB-lite"/>
    </source>
</evidence>
<feature type="compositionally biased region" description="Low complexity" evidence="1">
    <location>
        <begin position="141"/>
        <end position="156"/>
    </location>
</feature>
<dbReference type="PANTHER" id="PTHR31949">
    <property type="entry name" value="GASTRIC MUCIN-LIKE PROTEIN"/>
    <property type="match status" value="1"/>
</dbReference>
<organism evidence="2">
    <name type="scientific">Manihot esculenta</name>
    <name type="common">Cassava</name>
    <name type="synonym">Jatropha manihot</name>
    <dbReference type="NCBI Taxonomy" id="3983"/>
    <lineage>
        <taxon>Eukaryota</taxon>
        <taxon>Viridiplantae</taxon>
        <taxon>Streptophyta</taxon>
        <taxon>Embryophyta</taxon>
        <taxon>Tracheophyta</taxon>
        <taxon>Spermatophyta</taxon>
        <taxon>Magnoliopsida</taxon>
        <taxon>eudicotyledons</taxon>
        <taxon>Gunneridae</taxon>
        <taxon>Pentapetalae</taxon>
        <taxon>rosids</taxon>
        <taxon>fabids</taxon>
        <taxon>Malpighiales</taxon>
        <taxon>Euphorbiaceae</taxon>
        <taxon>Crotonoideae</taxon>
        <taxon>Manihoteae</taxon>
        <taxon>Manihot</taxon>
    </lineage>
</organism>
<protein>
    <submittedName>
        <fullName evidence="2">Uncharacterized protein</fullName>
    </submittedName>
</protein>
<feature type="region of interest" description="Disordered" evidence="1">
    <location>
        <begin position="338"/>
        <end position="396"/>
    </location>
</feature>
<name>A0A2C9USC7_MANES</name>
<feature type="region of interest" description="Disordered" evidence="1">
    <location>
        <begin position="119"/>
        <end position="195"/>
    </location>
</feature>
<evidence type="ECO:0000313" key="2">
    <source>
        <dbReference type="EMBL" id="OAY34187.1"/>
    </source>
</evidence>
<proteinExistence type="predicted"/>
<reference evidence="2" key="1">
    <citation type="submission" date="2016-02" db="EMBL/GenBank/DDBJ databases">
        <title>WGS assembly of Manihot esculenta.</title>
        <authorList>
            <person name="Bredeson J.V."/>
            <person name="Prochnik S.E."/>
            <person name="Lyons J.B."/>
            <person name="Schmutz J."/>
            <person name="Grimwood J."/>
            <person name="Vrebalov J."/>
            <person name="Bart R.S."/>
            <person name="Amuge T."/>
            <person name="Ferguson M.E."/>
            <person name="Green R."/>
            <person name="Putnam N."/>
            <person name="Stites J."/>
            <person name="Rounsley S."/>
            <person name="Rokhsar D.S."/>
        </authorList>
    </citation>
    <scope>NUCLEOTIDE SEQUENCE [LARGE SCALE GENOMIC DNA]</scope>
    <source>
        <tissue evidence="2">Leaf</tissue>
    </source>
</reference>
<feature type="compositionally biased region" description="Polar residues" evidence="1">
    <location>
        <begin position="119"/>
        <end position="135"/>
    </location>
</feature>
<dbReference type="EMBL" id="CM004398">
    <property type="protein sequence ID" value="OAY34187.1"/>
    <property type="molecule type" value="Genomic_DNA"/>
</dbReference>
<dbReference type="STRING" id="3983.A0A2C9USC7"/>
<sequence length="396" mass="43363">MKGSEFSLNGRKDRDEDLLLFKELHKREKDRLVSLLQPVSDEFEPSSGNCVLYKIASSKKGSGYELFGEKGKNDYDWLKTPPATPLFPSLEMEANAPQLVVQREISIVQPLSRFADNTKSLKGSIETPKSPNSKPNIPLRSVTPASRRSSISSTETRNVKVTSLLLNQKKAQSTADRNKRTNMATNTPKSTNQKETQTNLLAKNITLSATGPDSNKTKPFSRGRVSPLRSIVPNQIPGFSNDTPPNLRTDRATSATRGRLVVSNLTLTLSVHQKPEPTLRSRRQSCSPSVMRGRKESEGKFITQKGKTETGNNNGTQIVGSRIVEKVMNIRKLIVEEREAKAPKPQTAPAAITSNGSSSGFGRIISKTSGEMAHKHMSHASHSPLSSPRIVGPSVS</sequence>
<feature type="compositionally biased region" description="Polar residues" evidence="1">
    <location>
        <begin position="159"/>
        <end position="195"/>
    </location>
</feature>
<dbReference type="AlphaFoldDB" id="A0A2C9USC7"/>
<accession>A0A2C9USC7</accession>
<gene>
    <name evidence="2" type="ORF">MANES_12G000800</name>
</gene>